<dbReference type="InterPro" id="IPR032820">
    <property type="entry name" value="ATPase_put"/>
</dbReference>
<evidence type="ECO:0000313" key="2">
    <source>
        <dbReference type="EMBL" id="MBC8177662.1"/>
    </source>
</evidence>
<reference evidence="2 3" key="1">
    <citation type="submission" date="2020-08" db="EMBL/GenBank/DDBJ databases">
        <title>Bridging the membrane lipid divide: bacteria of the FCB group superphylum have the potential to synthesize archaeal ether lipids.</title>
        <authorList>
            <person name="Villanueva L."/>
            <person name="Von Meijenfeldt F.A.B."/>
            <person name="Westbye A.B."/>
            <person name="Yadav S."/>
            <person name="Hopmans E.C."/>
            <person name="Dutilh B.E."/>
            <person name="Sinninghe Damste J.S."/>
        </authorList>
    </citation>
    <scope>NUCLEOTIDE SEQUENCE [LARGE SCALE GENOMIC DNA]</scope>
    <source>
        <strain evidence="2">NIOZ-UU27</strain>
    </source>
</reference>
<dbReference type="Pfam" id="PF09527">
    <property type="entry name" value="ATPase_gene1"/>
    <property type="match status" value="1"/>
</dbReference>
<name>A0A8J6MYQ8_9DELT</name>
<evidence type="ECO:0000313" key="3">
    <source>
        <dbReference type="Proteomes" id="UP000650524"/>
    </source>
</evidence>
<accession>A0A8J6MYQ8</accession>
<sequence length="72" mass="8225">MDKDLKKTIKDLGYVSTIGMTMAFSIALGALIGYYLDQWLGTKPWLFFLFFGFGIAAAFRNLYILYKKAKDL</sequence>
<dbReference type="EMBL" id="JACNJD010000223">
    <property type="protein sequence ID" value="MBC8177662.1"/>
    <property type="molecule type" value="Genomic_DNA"/>
</dbReference>
<organism evidence="2 3">
    <name type="scientific">Candidatus Desulfacyla euxinica</name>
    <dbReference type="NCBI Taxonomy" id="2841693"/>
    <lineage>
        <taxon>Bacteria</taxon>
        <taxon>Deltaproteobacteria</taxon>
        <taxon>Candidatus Desulfacyla</taxon>
    </lineage>
</organism>
<proteinExistence type="predicted"/>
<dbReference type="Proteomes" id="UP000650524">
    <property type="component" value="Unassembled WGS sequence"/>
</dbReference>
<keyword evidence="1" id="KW-0812">Transmembrane</keyword>
<feature type="transmembrane region" description="Helical" evidence="1">
    <location>
        <begin position="12"/>
        <end position="33"/>
    </location>
</feature>
<keyword evidence="1" id="KW-0472">Membrane</keyword>
<gene>
    <name evidence="2" type="ORF">H8E19_09685</name>
</gene>
<comment type="caution">
    <text evidence="2">The sequence shown here is derived from an EMBL/GenBank/DDBJ whole genome shotgun (WGS) entry which is preliminary data.</text>
</comment>
<protein>
    <submittedName>
        <fullName evidence="2">AtpZ/AtpI family protein</fullName>
    </submittedName>
</protein>
<feature type="transmembrane region" description="Helical" evidence="1">
    <location>
        <begin position="45"/>
        <end position="66"/>
    </location>
</feature>
<evidence type="ECO:0000256" key="1">
    <source>
        <dbReference type="SAM" id="Phobius"/>
    </source>
</evidence>
<dbReference type="AlphaFoldDB" id="A0A8J6MYQ8"/>
<keyword evidence="1" id="KW-1133">Transmembrane helix</keyword>